<reference evidence="4 6" key="2">
    <citation type="journal article" date="2014" name="BMC Genomics">
        <title>An improved genome release (version Mt4.0) for the model legume Medicago truncatula.</title>
        <authorList>
            <person name="Tang H."/>
            <person name="Krishnakumar V."/>
            <person name="Bidwell S."/>
            <person name="Rosen B."/>
            <person name="Chan A."/>
            <person name="Zhou S."/>
            <person name="Gentzbittel L."/>
            <person name="Childs K.L."/>
            <person name="Yandell M."/>
            <person name="Gundlach H."/>
            <person name="Mayer K.F."/>
            <person name="Schwartz D.C."/>
            <person name="Town C.D."/>
        </authorList>
    </citation>
    <scope>GENOME REANNOTATION</scope>
    <source>
        <strain evidence="5 6">cv. Jemalong A17</strain>
    </source>
</reference>
<feature type="region of interest" description="Disordered" evidence="1">
    <location>
        <begin position="237"/>
        <end position="256"/>
    </location>
</feature>
<keyword evidence="6" id="KW-1185">Reference proteome</keyword>
<evidence type="ECO:0000313" key="5">
    <source>
        <dbReference type="EnsemblPlants" id="AET03034"/>
    </source>
</evidence>
<gene>
    <name evidence="4" type="ordered locus">MTR_8g061880</name>
</gene>
<dbReference type="PANTHER" id="PTHR31205">
    <property type="entry name" value="ACTIN CROSS-LINKING PROTEIN (DUF569)"/>
    <property type="match status" value="1"/>
</dbReference>
<feature type="region of interest" description="Disordered" evidence="1">
    <location>
        <begin position="393"/>
        <end position="413"/>
    </location>
</feature>
<accession>A0A0C3Y191</accession>
<dbReference type="AlphaFoldDB" id="G7LDS6"/>
<name>G7LDS6_MEDTR</name>
<dbReference type="Proteomes" id="UP000002051">
    <property type="component" value="Chromosome 8"/>
</dbReference>
<dbReference type="PaxDb" id="3880-AET03034"/>
<dbReference type="Gene3D" id="2.80.10.50">
    <property type="match status" value="2"/>
</dbReference>
<proteinExistence type="predicted"/>
<sequence>MEYFNKSKAVKLRSHLGKYLVADEDNNNIRQSRNGTTKKSLWFIEPVETKPHHIRLRSHHGRYLTATDTPFLLGMTGNKVVQADYDAGLGWKYEWEPIKEGFNVKLRSWCGKYLRGNGGTPPWRNSITHDDPTSATHNWILWGVEFVELSLANQENVELLNQISFASISSFDSRDEVNDSELVSSMKSRSSLKSRKNSMLQKTSTNNNNNSFTISSMELFQRAKAVRLRSHHDKYLHAEEDEESTNQDRNGSSKNAKWTVEHIPEYDNIIRLKSCYNKYLTASNQPLLLGVTGRKVIQTLPRRLDSSVEWEPVREGAQVKLKTRYGNFLRANGGLPPWRNSVTHDIPHRSATQDWILWDVDVLEIHVGNPPPPPIPHSDSLDFGSSTPSALSFKSDRFSRQESTDSVGSPPKMEGRTIYYHVAEDNGDVDDENVQGYSLVFNGNDVEQLTRKFVEETGLDGVIVCSRSPLNGKLYPLRLHLPPNNVTMQVVLVLPNSKGVFTVQANPLTQPEAFCLGSFIVWVEFEPIPLNLKLFEHDNGFMISNPKIRPVERKL</sequence>
<reference evidence="5" key="3">
    <citation type="submission" date="2015-04" db="UniProtKB">
        <authorList>
            <consortium name="EnsemblPlants"/>
        </authorList>
    </citation>
    <scope>IDENTIFICATION</scope>
    <source>
        <strain evidence="5">cv. Jemalong A17</strain>
    </source>
</reference>
<feature type="domain" description="DUF569" evidence="2">
    <location>
        <begin position="217"/>
        <end position="358"/>
    </location>
</feature>
<feature type="domain" description="DUF569" evidence="3">
    <location>
        <begin position="415"/>
        <end position="492"/>
    </location>
</feature>
<feature type="region of interest" description="Disordered" evidence="1">
    <location>
        <begin position="369"/>
        <end position="388"/>
    </location>
</feature>
<dbReference type="Pfam" id="PF04601">
    <property type="entry name" value="DUF569"/>
    <property type="match status" value="2"/>
</dbReference>
<reference evidence="4 6" key="1">
    <citation type="journal article" date="2011" name="Nature">
        <title>The Medicago genome provides insight into the evolution of rhizobial symbioses.</title>
        <authorList>
            <person name="Young N.D."/>
            <person name="Debelle F."/>
            <person name="Oldroyd G.E."/>
            <person name="Geurts R."/>
            <person name="Cannon S.B."/>
            <person name="Udvardi M.K."/>
            <person name="Benedito V.A."/>
            <person name="Mayer K.F."/>
            <person name="Gouzy J."/>
            <person name="Schoof H."/>
            <person name="Van de Peer Y."/>
            <person name="Proost S."/>
            <person name="Cook D.R."/>
            <person name="Meyers B.C."/>
            <person name="Spannagl M."/>
            <person name="Cheung F."/>
            <person name="De Mita S."/>
            <person name="Krishnakumar V."/>
            <person name="Gundlach H."/>
            <person name="Zhou S."/>
            <person name="Mudge J."/>
            <person name="Bharti A.K."/>
            <person name="Murray J.D."/>
            <person name="Naoumkina M.A."/>
            <person name="Rosen B."/>
            <person name="Silverstein K.A."/>
            <person name="Tang H."/>
            <person name="Rombauts S."/>
            <person name="Zhao P.X."/>
            <person name="Zhou P."/>
            <person name="Barbe V."/>
            <person name="Bardou P."/>
            <person name="Bechner M."/>
            <person name="Bellec A."/>
            <person name="Berger A."/>
            <person name="Berges H."/>
            <person name="Bidwell S."/>
            <person name="Bisseling T."/>
            <person name="Choisne N."/>
            <person name="Couloux A."/>
            <person name="Denny R."/>
            <person name="Deshpande S."/>
            <person name="Dai X."/>
            <person name="Doyle J.J."/>
            <person name="Dudez A.M."/>
            <person name="Farmer A.D."/>
            <person name="Fouteau S."/>
            <person name="Franken C."/>
            <person name="Gibelin C."/>
            <person name="Gish J."/>
            <person name="Goldstein S."/>
            <person name="Gonzalez A.J."/>
            <person name="Green P.J."/>
            <person name="Hallab A."/>
            <person name="Hartog M."/>
            <person name="Hua A."/>
            <person name="Humphray S.J."/>
            <person name="Jeong D.H."/>
            <person name="Jing Y."/>
            <person name="Jocker A."/>
            <person name="Kenton S.M."/>
            <person name="Kim D.J."/>
            <person name="Klee K."/>
            <person name="Lai H."/>
            <person name="Lang C."/>
            <person name="Lin S."/>
            <person name="Macmil S.L."/>
            <person name="Magdelenat G."/>
            <person name="Matthews L."/>
            <person name="McCorrison J."/>
            <person name="Monaghan E.L."/>
            <person name="Mun J.H."/>
            <person name="Najar F.Z."/>
            <person name="Nicholson C."/>
            <person name="Noirot C."/>
            <person name="O'Bleness M."/>
            <person name="Paule C.R."/>
            <person name="Poulain J."/>
            <person name="Prion F."/>
            <person name="Qin B."/>
            <person name="Qu C."/>
            <person name="Retzel E.F."/>
            <person name="Riddle C."/>
            <person name="Sallet E."/>
            <person name="Samain S."/>
            <person name="Samson N."/>
            <person name="Sanders I."/>
            <person name="Saurat O."/>
            <person name="Scarpelli C."/>
            <person name="Schiex T."/>
            <person name="Segurens B."/>
            <person name="Severin A.J."/>
            <person name="Sherrier D.J."/>
            <person name="Shi R."/>
            <person name="Sims S."/>
            <person name="Singer S.R."/>
            <person name="Sinharoy S."/>
            <person name="Sterck L."/>
            <person name="Viollet A."/>
            <person name="Wang B.B."/>
            <person name="Wang K."/>
            <person name="Wang M."/>
            <person name="Wang X."/>
            <person name="Warfsmann J."/>
            <person name="Weissenbach J."/>
            <person name="White D.D."/>
            <person name="White J.D."/>
            <person name="Wiley G.B."/>
            <person name="Wincker P."/>
            <person name="Xing Y."/>
            <person name="Yang L."/>
            <person name="Yao Z."/>
            <person name="Ying F."/>
            <person name="Zhai J."/>
            <person name="Zhou L."/>
            <person name="Zuber A."/>
            <person name="Denarie J."/>
            <person name="Dixon R.A."/>
            <person name="May G.D."/>
            <person name="Schwartz D.C."/>
            <person name="Rogers J."/>
            <person name="Quetier F."/>
            <person name="Town C.D."/>
            <person name="Roe B.A."/>
        </authorList>
    </citation>
    <scope>NUCLEOTIDE SEQUENCE [LARGE SCALE GENOMIC DNA]</scope>
    <source>
        <strain evidence="4">A17</strain>
        <strain evidence="5 6">cv. Jemalong A17</strain>
    </source>
</reference>
<dbReference type="InterPro" id="IPR054726">
    <property type="entry name" value="Ubiq_DUF569-assoc"/>
</dbReference>
<dbReference type="Pfam" id="PF22932">
    <property type="entry name" value="Ubiq_DUF_assoc"/>
    <property type="match status" value="1"/>
</dbReference>
<feature type="domain" description="DUF569" evidence="2">
    <location>
        <begin position="1"/>
        <end position="142"/>
    </location>
</feature>
<feature type="compositionally biased region" description="Basic and acidic residues" evidence="1">
    <location>
        <begin position="394"/>
        <end position="403"/>
    </location>
</feature>
<dbReference type="STRING" id="3880.G7LDS6"/>
<dbReference type="HOGENOM" id="CLU_025537_0_0_1"/>
<dbReference type="ExpressionAtlas" id="G7LDS6">
    <property type="expression patterns" value="differential"/>
</dbReference>
<dbReference type="InterPro" id="IPR008999">
    <property type="entry name" value="Actin-crosslinking"/>
</dbReference>
<evidence type="ECO:0000313" key="4">
    <source>
        <dbReference type="EMBL" id="AET03034.2"/>
    </source>
</evidence>
<feature type="compositionally biased region" description="Low complexity" evidence="1">
    <location>
        <begin position="197"/>
        <end position="208"/>
    </location>
</feature>
<evidence type="ECO:0000259" key="3">
    <source>
        <dbReference type="Pfam" id="PF22932"/>
    </source>
</evidence>
<dbReference type="FunFam" id="2.80.10.50:FF:000067">
    <property type="entry name" value="BnaC05g19630D protein"/>
    <property type="match status" value="2"/>
</dbReference>
<dbReference type="CDD" id="cd23340">
    <property type="entry name" value="beta-trefoil_FSCN_ACP-like"/>
    <property type="match status" value="2"/>
</dbReference>
<evidence type="ECO:0000256" key="1">
    <source>
        <dbReference type="SAM" id="MobiDB-lite"/>
    </source>
</evidence>
<evidence type="ECO:0000259" key="2">
    <source>
        <dbReference type="Pfam" id="PF04601"/>
    </source>
</evidence>
<evidence type="ECO:0000313" key="6">
    <source>
        <dbReference type="Proteomes" id="UP000002051"/>
    </source>
</evidence>
<dbReference type="EMBL" id="CM001224">
    <property type="protein sequence ID" value="AET03034.2"/>
    <property type="molecule type" value="Genomic_DNA"/>
</dbReference>
<dbReference type="InterPro" id="IPR007679">
    <property type="entry name" value="DUF569"/>
</dbReference>
<dbReference type="eggNOG" id="ENOG502QS6K">
    <property type="taxonomic scope" value="Eukaryota"/>
</dbReference>
<accession>G7LDS6</accession>
<feature type="compositionally biased region" description="Polar residues" evidence="1">
    <location>
        <begin position="247"/>
        <end position="256"/>
    </location>
</feature>
<dbReference type="SUPFAM" id="SSF50405">
    <property type="entry name" value="Actin-crosslinking proteins"/>
    <property type="match status" value="2"/>
</dbReference>
<feature type="region of interest" description="Disordered" evidence="1">
    <location>
        <begin position="182"/>
        <end position="208"/>
    </location>
</feature>
<dbReference type="EnsemblPlants" id="AET03034">
    <property type="protein sequence ID" value="AET03034"/>
    <property type="gene ID" value="MTR_8g061880"/>
</dbReference>
<protein>
    <submittedName>
        <fullName evidence="4">Actin cross-linking protein</fullName>
    </submittedName>
</protein>
<organism evidence="4 6">
    <name type="scientific">Medicago truncatula</name>
    <name type="common">Barrel medic</name>
    <name type="synonym">Medicago tribuloides</name>
    <dbReference type="NCBI Taxonomy" id="3880"/>
    <lineage>
        <taxon>Eukaryota</taxon>
        <taxon>Viridiplantae</taxon>
        <taxon>Streptophyta</taxon>
        <taxon>Embryophyta</taxon>
        <taxon>Tracheophyta</taxon>
        <taxon>Spermatophyta</taxon>
        <taxon>Magnoliopsida</taxon>
        <taxon>eudicotyledons</taxon>
        <taxon>Gunneridae</taxon>
        <taxon>Pentapetalae</taxon>
        <taxon>rosids</taxon>
        <taxon>fabids</taxon>
        <taxon>Fabales</taxon>
        <taxon>Fabaceae</taxon>
        <taxon>Papilionoideae</taxon>
        <taxon>50 kb inversion clade</taxon>
        <taxon>NPAAA clade</taxon>
        <taxon>Hologalegina</taxon>
        <taxon>IRL clade</taxon>
        <taxon>Trifolieae</taxon>
        <taxon>Medicago</taxon>
    </lineage>
</organism>
<dbReference type="PANTHER" id="PTHR31205:SF69">
    <property type="entry name" value="ACTIN CROSS-LINKING PROTEIN (DUF569)"/>
    <property type="match status" value="1"/>
</dbReference>